<comment type="cofactor">
    <cofactor evidence="1">
        <name>Mg(2+)</name>
        <dbReference type="ChEBI" id="CHEBI:18420"/>
    </cofactor>
</comment>
<reference evidence="13 14" key="1">
    <citation type="journal article" date="2019" name="Philos. Trans. R. Soc. Lond., B, Biol. Sci.">
        <title>Ant behaviour and brain gene expression of defending hosts depend on the ecological success of the intruding social parasite.</title>
        <authorList>
            <person name="Kaur R."/>
            <person name="Stoldt M."/>
            <person name="Jongepier E."/>
            <person name="Feldmeyer B."/>
            <person name="Menzel F."/>
            <person name="Bornberg-Bauer E."/>
            <person name="Foitzik S."/>
        </authorList>
    </citation>
    <scope>NUCLEOTIDE SEQUENCE [LARGE SCALE GENOMIC DNA]</scope>
    <source>
        <tissue evidence="13">Whole body</tissue>
    </source>
</reference>
<dbReference type="Proteomes" id="UP000310200">
    <property type="component" value="Unassembled WGS sequence"/>
</dbReference>
<dbReference type="GO" id="GO:0019693">
    <property type="term" value="P:ribose phosphate metabolic process"/>
    <property type="evidence" value="ECO:0007669"/>
    <property type="project" value="TreeGrafter"/>
</dbReference>
<evidence type="ECO:0000256" key="5">
    <source>
        <dbReference type="ARBA" id="ARBA00022801"/>
    </source>
</evidence>
<dbReference type="AlphaFoldDB" id="A0A4S2KFC0"/>
<evidence type="ECO:0000256" key="6">
    <source>
        <dbReference type="ARBA" id="ARBA00022842"/>
    </source>
</evidence>
<dbReference type="GO" id="GO:0046872">
    <property type="term" value="F:metal ion binding"/>
    <property type="evidence" value="ECO:0007669"/>
    <property type="project" value="InterPro"/>
</dbReference>
<dbReference type="SUPFAM" id="SSF55811">
    <property type="entry name" value="Nudix"/>
    <property type="match status" value="1"/>
</dbReference>
<dbReference type="Gene3D" id="3.90.79.10">
    <property type="entry name" value="Nucleoside Triphosphate Pyrophosphohydrolase"/>
    <property type="match status" value="1"/>
</dbReference>
<dbReference type="FunFam" id="3.90.79.10:FF:000035">
    <property type="entry name" value="Uridine diphosphate glucose pyrophosphatase"/>
    <property type="match status" value="1"/>
</dbReference>
<gene>
    <name evidence="13" type="ORF">DBV15_11178</name>
</gene>
<dbReference type="InterPro" id="IPR000086">
    <property type="entry name" value="NUDIX_hydrolase_dom"/>
</dbReference>
<keyword evidence="14" id="KW-1185">Reference proteome</keyword>
<dbReference type="CDD" id="cd18887">
    <property type="entry name" value="NUDIX_UGPPase_Nudt14"/>
    <property type="match status" value="1"/>
</dbReference>
<evidence type="ECO:0000256" key="10">
    <source>
        <dbReference type="ARBA" id="ARBA00071467"/>
    </source>
</evidence>
<dbReference type="STRING" id="300112.A0A4S2KFC0"/>
<evidence type="ECO:0000313" key="14">
    <source>
        <dbReference type="Proteomes" id="UP000310200"/>
    </source>
</evidence>
<evidence type="ECO:0000259" key="12">
    <source>
        <dbReference type="PROSITE" id="PS51462"/>
    </source>
</evidence>
<evidence type="ECO:0000256" key="11">
    <source>
        <dbReference type="ARBA" id="ARBA00080475"/>
    </source>
</evidence>
<evidence type="ECO:0000256" key="3">
    <source>
        <dbReference type="ARBA" id="ARBA00011738"/>
    </source>
</evidence>
<dbReference type="InterPro" id="IPR004385">
    <property type="entry name" value="NDP_pyrophosphatase"/>
</dbReference>
<sequence length="895" mass="103788">MCLNQVVRKRMLDLHDVRVGKVPQDSPWLKSARLNFTQDHRFKEWDIIKIHDSVCIIVFNTTRRKLVFVRQFRPAVYYASLPEDQDAIDVEHYPATLGLTLELCAGIVDKDKSLVEIAKEELKEECGYEAPTSEFEEITTYLSSASASAKQTLFYVEVTDAMRKHPGGGDESEGEVIEVVELSIPEVKDYIGSKKIQSPSSFLFGVSWFLLNKSIYFELQISASYASRVSNQCVYRNVISTKVPSGTIGSVMNAKSPVQNRNYLRESSASVCSPRWSKLESSLNGCRHRWHAKLTFVFKSTISRMSLIEEEPAHATCPCASLFMNVYEYASAATRDTWGSADGALRSDHQLALSHHYRHHVGRSVILSFMKLYIRVCIYEIYHPGSVIQILAQDSNKSWHEFLSLLRMYPRHQDYFLHRCNFKNKMLRLVFKGSSPVSYTKIDAVMLIGTSELILSRNANESLINVLKRINSMYSLCHDDVYNLRGKDLKSAHLDIVYLQENVSEYCVICKSDIRRKTSYKNNMRHKEVPQKDERESMTSHYQPLYCESCSRYPYVGRLSVEQEDSVDLLIYQFRHITDISISPWQDKTIAKFHFMNWNFRVFKNEYIDIEFHEAVYPIRVCIYEIYNPGSVMQIWAQDSNNNWFKLWDESSEIVPPTSRLFSSPLSHSCNFKTKMFRLVFESSPGSYTKIDVVMLIETYVRKKDGSDISISPWQNNDIMRFIGNAHWKNAKKENTYIDIEFHEAVYPIRVSIYEIHNPGSVNQIWAQDSKKQWFQLWDGLFQIVPPTSRLFSPPLSHPCNFKTKMLRLVFKSSSPKSYTKLDAVMFIGTSELILSRNRNESLTNLLKRINCMYTPHHEEVHNLTADLKSAHLDIAHLQQNFSKYCIICKRMKCY</sequence>
<dbReference type="GO" id="GO:0008768">
    <property type="term" value="F:UDP-sugar diphosphatase activity"/>
    <property type="evidence" value="ECO:0007669"/>
    <property type="project" value="UniProtKB-EC"/>
</dbReference>
<dbReference type="EC" id="3.6.1.45" evidence="9"/>
<name>A0A4S2KFC0_9HYME</name>
<proteinExistence type="predicted"/>
<evidence type="ECO:0000256" key="1">
    <source>
        <dbReference type="ARBA" id="ARBA00001946"/>
    </source>
</evidence>
<keyword evidence="5" id="KW-0378">Hydrolase</keyword>
<keyword evidence="6" id="KW-0460">Magnesium</keyword>
<dbReference type="PROSITE" id="PS51462">
    <property type="entry name" value="NUDIX"/>
    <property type="match status" value="1"/>
</dbReference>
<comment type="function">
    <text evidence="8">Hydrolyzes UDP-glucose to glucose 1-phosphate and UMP and ADP-ribose to ribose 5-phosphate and AMP. The physiological substrate is probably UDP-glucose. Poor activity on other substrates such as ADP-glucose, CDP-glucose, GDP-glucose and GDP-mannose.</text>
</comment>
<feature type="domain" description="Nudix hydrolase" evidence="12">
    <location>
        <begin position="49"/>
        <end position="204"/>
    </location>
</feature>
<evidence type="ECO:0000256" key="8">
    <source>
        <dbReference type="ARBA" id="ARBA00054674"/>
    </source>
</evidence>
<evidence type="ECO:0000256" key="2">
    <source>
        <dbReference type="ARBA" id="ARBA00004496"/>
    </source>
</evidence>
<dbReference type="PANTHER" id="PTHR11839">
    <property type="entry name" value="UDP/ADP-SUGAR PYROPHOSPHATASE"/>
    <property type="match status" value="1"/>
</dbReference>
<dbReference type="GO" id="GO:0005737">
    <property type="term" value="C:cytoplasm"/>
    <property type="evidence" value="ECO:0007669"/>
    <property type="project" value="UniProtKB-SubCell"/>
</dbReference>
<organism evidence="13 14">
    <name type="scientific">Temnothorax longispinosus</name>
    <dbReference type="NCBI Taxonomy" id="300112"/>
    <lineage>
        <taxon>Eukaryota</taxon>
        <taxon>Metazoa</taxon>
        <taxon>Ecdysozoa</taxon>
        <taxon>Arthropoda</taxon>
        <taxon>Hexapoda</taxon>
        <taxon>Insecta</taxon>
        <taxon>Pterygota</taxon>
        <taxon>Neoptera</taxon>
        <taxon>Endopterygota</taxon>
        <taxon>Hymenoptera</taxon>
        <taxon>Apocrita</taxon>
        <taxon>Aculeata</taxon>
        <taxon>Formicoidea</taxon>
        <taxon>Formicidae</taxon>
        <taxon>Myrmicinae</taxon>
        <taxon>Temnothorax</taxon>
    </lineage>
</organism>
<dbReference type="PANTHER" id="PTHR11839:SF15">
    <property type="entry name" value="URIDINE DIPHOSPHATE GLUCOSE PYROPHOSPHATASE NUDT14"/>
    <property type="match status" value="1"/>
</dbReference>
<accession>A0A4S2KFC0</accession>
<dbReference type="NCBIfam" id="TIGR00052">
    <property type="entry name" value="nudix-type nucleoside diphosphatase, YffH/AdpP family"/>
    <property type="match status" value="1"/>
</dbReference>
<comment type="catalytic activity">
    <reaction evidence="7">
        <text>UDP-sugar + H2O = UMP + alpha-D-aldose 1-phosphate.</text>
        <dbReference type="EC" id="3.6.1.45"/>
    </reaction>
</comment>
<keyword evidence="4" id="KW-0963">Cytoplasm</keyword>
<comment type="subunit">
    <text evidence="3">Homodimer.</text>
</comment>
<evidence type="ECO:0000313" key="13">
    <source>
        <dbReference type="EMBL" id="TGZ47850.1"/>
    </source>
</evidence>
<comment type="subcellular location">
    <subcellularLocation>
        <location evidence="2">Cytoplasm</location>
    </subcellularLocation>
</comment>
<evidence type="ECO:0000256" key="9">
    <source>
        <dbReference type="ARBA" id="ARBA00066480"/>
    </source>
</evidence>
<dbReference type="EMBL" id="QBLH01002645">
    <property type="protein sequence ID" value="TGZ47850.1"/>
    <property type="molecule type" value="Genomic_DNA"/>
</dbReference>
<dbReference type="InterPro" id="IPR015797">
    <property type="entry name" value="NUDIX_hydrolase-like_dom_sf"/>
</dbReference>
<protein>
    <recommendedName>
        <fullName evidence="10">Uridine diphosphate glucose pyrophosphatase NUDT14</fullName>
        <ecNumber evidence="9">3.6.1.45</ecNumber>
    </recommendedName>
    <alternativeName>
        <fullName evidence="11">Nucleoside diphosphate-linked moiety X motif 14</fullName>
    </alternativeName>
</protein>
<comment type="caution">
    <text evidence="13">The sequence shown here is derived from an EMBL/GenBank/DDBJ whole genome shotgun (WGS) entry which is preliminary data.</text>
</comment>
<evidence type="ECO:0000256" key="4">
    <source>
        <dbReference type="ARBA" id="ARBA00022490"/>
    </source>
</evidence>
<dbReference type="GO" id="GO:0006753">
    <property type="term" value="P:nucleoside phosphate metabolic process"/>
    <property type="evidence" value="ECO:0007669"/>
    <property type="project" value="TreeGrafter"/>
</dbReference>
<evidence type="ECO:0000256" key="7">
    <source>
        <dbReference type="ARBA" id="ARBA00051086"/>
    </source>
</evidence>